<proteinExistence type="predicted"/>
<dbReference type="Proteomes" id="UP001162972">
    <property type="component" value="Chromosome 6"/>
</dbReference>
<dbReference type="AlphaFoldDB" id="A0AAD6JM72"/>
<evidence type="ECO:0000313" key="1">
    <source>
        <dbReference type="EMBL" id="KAJ6407687.1"/>
    </source>
</evidence>
<name>A0AAD6JM72_9ROSI</name>
<accession>A0AAD6JM72</accession>
<evidence type="ECO:0000313" key="2">
    <source>
        <dbReference type="Proteomes" id="UP001162972"/>
    </source>
</evidence>
<keyword evidence="2" id="KW-1185">Reference proteome</keyword>
<organism evidence="1 2">
    <name type="scientific">Salix udensis</name>
    <dbReference type="NCBI Taxonomy" id="889485"/>
    <lineage>
        <taxon>Eukaryota</taxon>
        <taxon>Viridiplantae</taxon>
        <taxon>Streptophyta</taxon>
        <taxon>Embryophyta</taxon>
        <taxon>Tracheophyta</taxon>
        <taxon>Spermatophyta</taxon>
        <taxon>Magnoliopsida</taxon>
        <taxon>eudicotyledons</taxon>
        <taxon>Gunneridae</taxon>
        <taxon>Pentapetalae</taxon>
        <taxon>rosids</taxon>
        <taxon>fabids</taxon>
        <taxon>Malpighiales</taxon>
        <taxon>Salicaceae</taxon>
        <taxon>Saliceae</taxon>
        <taxon>Salix</taxon>
    </lineage>
</organism>
<reference evidence="1 2" key="1">
    <citation type="journal article" date="2023" name="Int. J. Mol. Sci.">
        <title>De Novo Assembly and Annotation of 11 Diverse Shrub Willow (Salix) Genomes Reveals Novel Gene Organization in Sex-Linked Regions.</title>
        <authorList>
            <person name="Hyden B."/>
            <person name="Feng K."/>
            <person name="Yates T.B."/>
            <person name="Jawdy S."/>
            <person name="Cereghino C."/>
            <person name="Smart L.B."/>
            <person name="Muchero W."/>
        </authorList>
    </citation>
    <scope>NUCLEOTIDE SEQUENCE [LARGE SCALE GENOMIC DNA]</scope>
    <source>
        <tissue evidence="1">Shoot tip</tissue>
    </source>
</reference>
<dbReference type="EMBL" id="JAPFFJ010000016">
    <property type="protein sequence ID" value="KAJ6407687.1"/>
    <property type="molecule type" value="Genomic_DNA"/>
</dbReference>
<comment type="caution">
    <text evidence="1">The sequence shown here is derived from an EMBL/GenBank/DDBJ whole genome shotgun (WGS) entry which is preliminary data.</text>
</comment>
<protein>
    <submittedName>
        <fullName evidence="1">Uncharacterized protein</fullName>
    </submittedName>
</protein>
<gene>
    <name evidence="1" type="ORF">OIU84_011057</name>
</gene>
<sequence length="105" mass="11354">MSLLLEEPIFASGAGCYCVYCKLLLLSLKANPAAAAIEFEGYRGWCKLLLCLQGQAAAAKDYCFMYAAAAFASCSLSGAAIMRGCCRAILFFQALTPIIEYTKHF</sequence>